<feature type="domain" description="Disease resistance R13L4/SHOC-2-like LRR" evidence="13">
    <location>
        <begin position="272"/>
        <end position="457"/>
    </location>
</feature>
<protein>
    <submittedName>
        <fullName evidence="14">Late blight resistance proteinR1B-23</fullName>
    </submittedName>
</protein>
<dbReference type="InterPro" id="IPR044974">
    <property type="entry name" value="Disease_R_plants"/>
</dbReference>
<sequence>MGDRASEDSAAQLGVNLHQRLFNVKYFIVIDDMWDLKVWNEVSNYLPDNKNGSRILLTTRIAEVAKKVNPHIQHEMEPLNEKDSWILLCDKAFEDGICPPHLEDVGKEISKHCDGLPLSLTVVGGLLSQKTKKVEDWEFVKEDIYAAVESADRKENRYLEILSLSYNHLPGRLKGCFLYMGAFPEDSEILASKLIKLWVTEGFLTTPPTSHSLEQVARHSLNELIDRNLISRRRITSDSQIKTCGVHDSLRALAVDESRSRGSFLADTEFPKEVVELIHLRYLSLTYNGKIPSSVSNLQNLQVLIVRQYPKIIFLGASILPVEIWNMPQLRHLLFTESNLPSLSGVEIDANNSVLLGNLQSLSDVHAACCNENVLRHVPNLRKLGTWIEEPMLKLREFAFQGPTWDLEDMFFPELKFLLLEALELQEWTASDDNFPSLERLIIRHCYELETVPAEIAEIGPLRLIQLVDCSPSAVASAQEIKKDKQRTKKDLEVRIHSSWA</sequence>
<dbReference type="Gene3D" id="3.80.10.10">
    <property type="entry name" value="Ribonuclease Inhibitor"/>
    <property type="match status" value="1"/>
</dbReference>
<comment type="caution">
    <text evidence="14">The sequence shown here is derived from an EMBL/GenBank/DDBJ whole genome shotgun (WGS) entry which is preliminary data.</text>
</comment>
<comment type="subcellular location">
    <subcellularLocation>
        <location evidence="2">Cytoplasm</location>
    </subcellularLocation>
</comment>
<evidence type="ECO:0000313" key="14">
    <source>
        <dbReference type="EMBL" id="KAL0441085.1"/>
    </source>
</evidence>
<dbReference type="Pfam" id="PF00931">
    <property type="entry name" value="NB-ARC"/>
    <property type="match status" value="1"/>
</dbReference>
<dbReference type="InterPro" id="IPR027417">
    <property type="entry name" value="P-loop_NTPase"/>
</dbReference>
<feature type="domain" description="Disease resistance protein winged helix" evidence="12">
    <location>
        <begin position="183"/>
        <end position="254"/>
    </location>
</feature>
<evidence type="ECO:0000256" key="7">
    <source>
        <dbReference type="ARBA" id="ARBA00022737"/>
    </source>
</evidence>
<accession>A0AAW2WGV5</accession>
<reference evidence="14" key="1">
    <citation type="submission" date="2020-06" db="EMBL/GenBank/DDBJ databases">
        <authorList>
            <person name="Li T."/>
            <person name="Hu X."/>
            <person name="Zhang T."/>
            <person name="Song X."/>
            <person name="Zhang H."/>
            <person name="Dai N."/>
            <person name="Sheng W."/>
            <person name="Hou X."/>
            <person name="Wei L."/>
        </authorList>
    </citation>
    <scope>NUCLEOTIDE SEQUENCE</scope>
    <source>
        <strain evidence="14">G02</strain>
        <tissue evidence="14">Leaf</tissue>
    </source>
</reference>
<dbReference type="InterPro" id="IPR036388">
    <property type="entry name" value="WH-like_DNA-bd_sf"/>
</dbReference>
<dbReference type="PANTHER" id="PTHR23155:SF1152">
    <property type="entry name" value="AAA+ ATPASE DOMAIN-CONTAINING PROTEIN"/>
    <property type="match status" value="1"/>
</dbReference>
<dbReference type="InterPro" id="IPR058922">
    <property type="entry name" value="WHD_DRP"/>
</dbReference>
<dbReference type="InterPro" id="IPR055414">
    <property type="entry name" value="LRR_R13L4/SHOC2-like"/>
</dbReference>
<keyword evidence="5" id="KW-0433">Leucine-rich repeat</keyword>
<evidence type="ECO:0000256" key="8">
    <source>
        <dbReference type="ARBA" id="ARBA00022741"/>
    </source>
</evidence>
<dbReference type="InterPro" id="IPR002182">
    <property type="entry name" value="NB-ARC"/>
</dbReference>
<evidence type="ECO:0000256" key="1">
    <source>
        <dbReference type="ARBA" id="ARBA00002074"/>
    </source>
</evidence>
<evidence type="ECO:0000259" key="11">
    <source>
        <dbReference type="Pfam" id="PF00931"/>
    </source>
</evidence>
<dbReference type="Gene3D" id="3.40.50.300">
    <property type="entry name" value="P-loop containing nucleotide triphosphate hydrolases"/>
    <property type="match status" value="1"/>
</dbReference>
<dbReference type="SUPFAM" id="SSF52047">
    <property type="entry name" value="RNI-like"/>
    <property type="match status" value="1"/>
</dbReference>
<keyword evidence="4" id="KW-0963">Cytoplasm</keyword>
<dbReference type="GO" id="GO:0005524">
    <property type="term" value="F:ATP binding"/>
    <property type="evidence" value="ECO:0007669"/>
    <property type="project" value="UniProtKB-KW"/>
</dbReference>
<dbReference type="GO" id="GO:0009626">
    <property type="term" value="P:plant-type hypersensitive response"/>
    <property type="evidence" value="ECO:0007669"/>
    <property type="project" value="UniProtKB-KW"/>
</dbReference>
<keyword evidence="8" id="KW-0547">Nucleotide-binding</keyword>
<dbReference type="InterPro" id="IPR042197">
    <property type="entry name" value="Apaf_helical"/>
</dbReference>
<dbReference type="Gene3D" id="1.10.8.430">
    <property type="entry name" value="Helical domain of apoptotic protease-activating factors"/>
    <property type="match status" value="1"/>
</dbReference>
<dbReference type="EMBL" id="JACGWJ010000001">
    <property type="protein sequence ID" value="KAL0441085.1"/>
    <property type="molecule type" value="Genomic_DNA"/>
</dbReference>
<dbReference type="GO" id="GO:0005737">
    <property type="term" value="C:cytoplasm"/>
    <property type="evidence" value="ECO:0007669"/>
    <property type="project" value="UniProtKB-SubCell"/>
</dbReference>
<dbReference type="SUPFAM" id="SSF52540">
    <property type="entry name" value="P-loop containing nucleoside triphosphate hydrolases"/>
    <property type="match status" value="1"/>
</dbReference>
<proteinExistence type="inferred from homology"/>
<keyword evidence="10" id="KW-0067">ATP-binding</keyword>
<evidence type="ECO:0000256" key="9">
    <source>
        <dbReference type="ARBA" id="ARBA00022821"/>
    </source>
</evidence>
<comment type="function">
    <text evidence="1">Confers resistance to late blight (Phytophthora infestans) races carrying the avirulence gene Avr1. Resistance proteins guard the plant against pathogens that contain an appropriate avirulence protein via an indirect interaction with this avirulence protein. That triggers a defense system including the hypersensitive response, which restricts the pathogen growth.</text>
</comment>
<evidence type="ECO:0000256" key="4">
    <source>
        <dbReference type="ARBA" id="ARBA00022490"/>
    </source>
</evidence>
<dbReference type="PRINTS" id="PR00364">
    <property type="entry name" value="DISEASERSIST"/>
</dbReference>
<dbReference type="AlphaFoldDB" id="A0AAW2WGV5"/>
<reference evidence="14" key="2">
    <citation type="journal article" date="2024" name="Plant">
        <title>Genomic evolution and insights into agronomic trait innovations of Sesamum species.</title>
        <authorList>
            <person name="Miao H."/>
            <person name="Wang L."/>
            <person name="Qu L."/>
            <person name="Liu H."/>
            <person name="Sun Y."/>
            <person name="Le M."/>
            <person name="Wang Q."/>
            <person name="Wei S."/>
            <person name="Zheng Y."/>
            <person name="Lin W."/>
            <person name="Duan Y."/>
            <person name="Cao H."/>
            <person name="Xiong S."/>
            <person name="Wang X."/>
            <person name="Wei L."/>
            <person name="Li C."/>
            <person name="Ma Q."/>
            <person name="Ju M."/>
            <person name="Zhao R."/>
            <person name="Li G."/>
            <person name="Mu C."/>
            <person name="Tian Q."/>
            <person name="Mei H."/>
            <person name="Zhang T."/>
            <person name="Gao T."/>
            <person name="Zhang H."/>
        </authorList>
    </citation>
    <scope>NUCLEOTIDE SEQUENCE</scope>
    <source>
        <strain evidence="14">G02</strain>
    </source>
</reference>
<evidence type="ECO:0000259" key="13">
    <source>
        <dbReference type="Pfam" id="PF23598"/>
    </source>
</evidence>
<gene>
    <name evidence="14" type="ORF">Sradi_0047400</name>
</gene>
<evidence type="ECO:0000256" key="6">
    <source>
        <dbReference type="ARBA" id="ARBA00022667"/>
    </source>
</evidence>
<evidence type="ECO:0000256" key="2">
    <source>
        <dbReference type="ARBA" id="ARBA00004496"/>
    </source>
</evidence>
<dbReference type="Gene3D" id="1.10.10.10">
    <property type="entry name" value="Winged helix-like DNA-binding domain superfamily/Winged helix DNA-binding domain"/>
    <property type="match status" value="1"/>
</dbReference>
<feature type="domain" description="NB-ARC" evidence="11">
    <location>
        <begin position="9"/>
        <end position="95"/>
    </location>
</feature>
<evidence type="ECO:0000256" key="5">
    <source>
        <dbReference type="ARBA" id="ARBA00022614"/>
    </source>
</evidence>
<comment type="similarity">
    <text evidence="3">Belongs to the disease resistance NB-LRR family.</text>
</comment>
<dbReference type="Pfam" id="PF23559">
    <property type="entry name" value="WHD_DRP"/>
    <property type="match status" value="1"/>
</dbReference>
<dbReference type="InterPro" id="IPR032675">
    <property type="entry name" value="LRR_dom_sf"/>
</dbReference>
<keyword evidence="7" id="KW-0677">Repeat</keyword>
<organism evidence="14">
    <name type="scientific">Sesamum radiatum</name>
    <name type="common">Black benniseed</name>
    <dbReference type="NCBI Taxonomy" id="300843"/>
    <lineage>
        <taxon>Eukaryota</taxon>
        <taxon>Viridiplantae</taxon>
        <taxon>Streptophyta</taxon>
        <taxon>Embryophyta</taxon>
        <taxon>Tracheophyta</taxon>
        <taxon>Spermatophyta</taxon>
        <taxon>Magnoliopsida</taxon>
        <taxon>eudicotyledons</taxon>
        <taxon>Gunneridae</taxon>
        <taxon>Pentapetalae</taxon>
        <taxon>asterids</taxon>
        <taxon>lamiids</taxon>
        <taxon>Lamiales</taxon>
        <taxon>Pedaliaceae</taxon>
        <taxon>Sesamum</taxon>
    </lineage>
</organism>
<evidence type="ECO:0000256" key="10">
    <source>
        <dbReference type="ARBA" id="ARBA00022840"/>
    </source>
</evidence>
<dbReference type="Pfam" id="PF23598">
    <property type="entry name" value="LRR_14"/>
    <property type="match status" value="1"/>
</dbReference>
<dbReference type="FunFam" id="1.10.10.10:FF:000322">
    <property type="entry name" value="Probable disease resistance protein At1g63360"/>
    <property type="match status" value="1"/>
</dbReference>
<keyword evidence="6" id="KW-0381">Hypersensitive response</keyword>
<keyword evidence="9" id="KW-0611">Plant defense</keyword>
<evidence type="ECO:0000259" key="12">
    <source>
        <dbReference type="Pfam" id="PF23559"/>
    </source>
</evidence>
<dbReference type="GO" id="GO:0043531">
    <property type="term" value="F:ADP binding"/>
    <property type="evidence" value="ECO:0007669"/>
    <property type="project" value="InterPro"/>
</dbReference>
<dbReference type="PANTHER" id="PTHR23155">
    <property type="entry name" value="DISEASE RESISTANCE PROTEIN RP"/>
    <property type="match status" value="1"/>
</dbReference>
<evidence type="ECO:0000256" key="3">
    <source>
        <dbReference type="ARBA" id="ARBA00008894"/>
    </source>
</evidence>
<name>A0AAW2WGV5_SESRA</name>